<dbReference type="RefSeq" id="WP_042732150.1">
    <property type="nucleotide sequence ID" value="NZ_JXNZ01000298.1"/>
</dbReference>
<sequence length="104" mass="11675">MDYRQLGRTDLNVSALCLGTMTWGEQNSEAEAFAQIERAKGAGINFMDTAEMYPVPPKAETYATTERYIGNYFKSRGDRADWILASKIAGPGNTIDYIRDKQLK</sequence>
<dbReference type="PANTHER" id="PTHR43364">
    <property type="entry name" value="NADH-SPECIFIC METHYLGLYOXAL REDUCTASE-RELATED"/>
    <property type="match status" value="1"/>
</dbReference>
<dbReference type="InterPro" id="IPR023210">
    <property type="entry name" value="NADP_OxRdtase_dom"/>
</dbReference>
<evidence type="ECO:0000259" key="2">
    <source>
        <dbReference type="Pfam" id="PF00248"/>
    </source>
</evidence>
<feature type="domain" description="NADP-dependent oxidoreductase" evidence="2">
    <location>
        <begin position="16"/>
        <end position="94"/>
    </location>
</feature>
<proteinExistence type="predicted"/>
<gene>
    <name evidence="3" type="ORF">RL74_23280</name>
</gene>
<keyword evidence="1" id="KW-0560">Oxidoreductase</keyword>
<dbReference type="Pfam" id="PF00248">
    <property type="entry name" value="Aldo_ket_red"/>
    <property type="match status" value="1"/>
</dbReference>
<evidence type="ECO:0000256" key="1">
    <source>
        <dbReference type="ARBA" id="ARBA00023002"/>
    </source>
</evidence>
<dbReference type="InterPro" id="IPR036812">
    <property type="entry name" value="NAD(P)_OxRdtase_dom_sf"/>
</dbReference>
<dbReference type="EMBL" id="JXNZ01000298">
    <property type="protein sequence ID" value="KIQ56980.1"/>
    <property type="molecule type" value="Genomic_DNA"/>
</dbReference>
<dbReference type="Gene3D" id="3.20.20.100">
    <property type="entry name" value="NADP-dependent oxidoreductase domain"/>
    <property type="match status" value="1"/>
</dbReference>
<name>A0A0D0MNJ0_PSEFL</name>
<comment type="caution">
    <text evidence="3">The sequence shown here is derived from an EMBL/GenBank/DDBJ whole genome shotgun (WGS) entry which is preliminary data.</text>
</comment>
<feature type="non-terminal residue" evidence="3">
    <location>
        <position position="104"/>
    </location>
</feature>
<dbReference type="Proteomes" id="UP000032101">
    <property type="component" value="Unassembled WGS sequence"/>
</dbReference>
<evidence type="ECO:0000313" key="4">
    <source>
        <dbReference type="Proteomes" id="UP000032101"/>
    </source>
</evidence>
<accession>A0A0D0MNJ0</accession>
<dbReference type="InterPro" id="IPR050523">
    <property type="entry name" value="AKR_Detox_Biosynth"/>
</dbReference>
<protein>
    <submittedName>
        <fullName evidence="3">Aldo/keto reductase</fullName>
    </submittedName>
</protein>
<evidence type="ECO:0000313" key="3">
    <source>
        <dbReference type="EMBL" id="KIQ56980.1"/>
    </source>
</evidence>
<organism evidence="3 4">
    <name type="scientific">Pseudomonas fluorescens</name>
    <dbReference type="NCBI Taxonomy" id="294"/>
    <lineage>
        <taxon>Bacteria</taxon>
        <taxon>Pseudomonadati</taxon>
        <taxon>Pseudomonadota</taxon>
        <taxon>Gammaproteobacteria</taxon>
        <taxon>Pseudomonadales</taxon>
        <taxon>Pseudomonadaceae</taxon>
        <taxon>Pseudomonas</taxon>
    </lineage>
</organism>
<dbReference type="GO" id="GO:0016491">
    <property type="term" value="F:oxidoreductase activity"/>
    <property type="evidence" value="ECO:0007669"/>
    <property type="project" value="UniProtKB-KW"/>
</dbReference>
<reference evidence="3 4" key="1">
    <citation type="submission" date="2015-01" db="EMBL/GenBank/DDBJ databases">
        <title>Draft Genome Sequence of the Biocontrol and Plant Growth-Promoting Rhizobacteria (PGPR) Pseudomonas fluorescens UM270.</title>
        <authorList>
            <person name="Hernandez-Salmeron J.E."/>
            <person name="Santoyo G."/>
            <person name="Moreno-Hagelsieb G."/>
            <person name="Hernandez-Leon R."/>
        </authorList>
    </citation>
    <scope>NUCLEOTIDE SEQUENCE [LARGE SCALE GENOMIC DNA]</scope>
    <source>
        <strain evidence="3 4">UM270</strain>
    </source>
</reference>
<dbReference type="AlphaFoldDB" id="A0A0D0MNJ0"/>
<dbReference type="PANTHER" id="PTHR43364:SF4">
    <property type="entry name" value="NAD(P)-LINKED OXIDOREDUCTASE SUPERFAMILY PROTEIN"/>
    <property type="match status" value="1"/>
</dbReference>
<dbReference type="SUPFAM" id="SSF51430">
    <property type="entry name" value="NAD(P)-linked oxidoreductase"/>
    <property type="match status" value="1"/>
</dbReference>